<proteinExistence type="predicted"/>
<dbReference type="AlphaFoldDB" id="A0A059AMG7"/>
<dbReference type="InParanoid" id="A0A059AMG7"/>
<feature type="transmembrane region" description="Helical" evidence="6">
    <location>
        <begin position="613"/>
        <end position="635"/>
    </location>
</feature>
<evidence type="ECO:0000313" key="8">
    <source>
        <dbReference type="EMBL" id="KCW55202.1"/>
    </source>
</evidence>
<gene>
    <name evidence="8" type="ORF">EUGRSUZ_I01142</name>
</gene>
<evidence type="ECO:0000256" key="1">
    <source>
        <dbReference type="ARBA" id="ARBA00004141"/>
    </source>
</evidence>
<protein>
    <recommendedName>
        <fullName evidence="7">FAD-binding FR-type domain-containing protein</fullName>
    </recommendedName>
</protein>
<dbReference type="PROSITE" id="PS51384">
    <property type="entry name" value="FAD_FR"/>
    <property type="match status" value="1"/>
</dbReference>
<accession>A0A059AMG7</accession>
<dbReference type="Pfam" id="PF01794">
    <property type="entry name" value="Ferric_reduct"/>
    <property type="match status" value="1"/>
</dbReference>
<feature type="transmembrane region" description="Helical" evidence="6">
    <location>
        <begin position="126"/>
        <end position="156"/>
    </location>
</feature>
<dbReference type="SUPFAM" id="SSF63380">
    <property type="entry name" value="Riboflavin synthase domain-like"/>
    <property type="match status" value="1"/>
</dbReference>
<evidence type="ECO:0000256" key="2">
    <source>
        <dbReference type="ARBA" id="ARBA00022692"/>
    </source>
</evidence>
<dbReference type="InterPro" id="IPR017927">
    <property type="entry name" value="FAD-bd_FR_type"/>
</dbReference>
<evidence type="ECO:0000256" key="6">
    <source>
        <dbReference type="SAM" id="Phobius"/>
    </source>
</evidence>
<dbReference type="GO" id="GO:0000293">
    <property type="term" value="F:ferric-chelate reductase activity"/>
    <property type="evidence" value="ECO:0000318"/>
    <property type="project" value="GO_Central"/>
</dbReference>
<dbReference type="SFLD" id="SFLDG01168">
    <property type="entry name" value="Ferric_reductase_subgroup_(FRE"/>
    <property type="match status" value="1"/>
</dbReference>
<feature type="domain" description="FAD-binding FR-type" evidence="7">
    <location>
        <begin position="340"/>
        <end position="456"/>
    </location>
</feature>
<dbReference type="EMBL" id="KK198761">
    <property type="protein sequence ID" value="KCW55202.1"/>
    <property type="molecule type" value="Genomic_DNA"/>
</dbReference>
<dbReference type="KEGG" id="egr:104418726"/>
<dbReference type="CDD" id="cd06186">
    <property type="entry name" value="NOX_Duox_like_FAD_NADP"/>
    <property type="match status" value="1"/>
</dbReference>
<dbReference type="SFLD" id="SFLDS00052">
    <property type="entry name" value="Ferric_Reductase_Domain"/>
    <property type="match status" value="1"/>
</dbReference>
<evidence type="ECO:0000256" key="5">
    <source>
        <dbReference type="ARBA" id="ARBA00023136"/>
    </source>
</evidence>
<dbReference type="eggNOG" id="KOG0039">
    <property type="taxonomic scope" value="Eukaryota"/>
</dbReference>
<dbReference type="InterPro" id="IPR013130">
    <property type="entry name" value="Fe3_Rdtase_TM_dom"/>
</dbReference>
<dbReference type="FunCoup" id="A0A059AMG7">
    <property type="interactions" value="526"/>
</dbReference>
<evidence type="ECO:0000256" key="3">
    <source>
        <dbReference type="ARBA" id="ARBA00022989"/>
    </source>
</evidence>
<feature type="transmembrane region" description="Helical" evidence="6">
    <location>
        <begin position="193"/>
        <end position="215"/>
    </location>
</feature>
<sequence length="748" mass="83708">MANAQHSADEPLLPSLADGENEKPCRSTFAAFFRLVLGVAMWLVFGFWVVVMLISPLDSAGNMYLENWTKVASGSIYGITGSIFLVFSGPVLLIAFLAIVSLNIAGEKELQWYESRKRPRFRLRTFPVLVSGPLGVVSAAEFVGICLFVLFALWVVCAYATDILDHLWEGLQAPSDGKWLEILERSGLHLGSIVMYCLAFLFLPITRGSVLLRIIDIPFEQATRYHIWLGHLTMCFITLHGLCYIIIWVMQGVLLDKIVEWTDDGISNLPGVITISAGLLMWVTSMPPVRKKQFELFFYTHQLYVVFVLFLALHVGDFIFSIAAGGIFLFVIDRFLRFCQSRRTVDVISVTCLPCGTVELVFSKPANLRYNALSFIFLQIRELSWLQWHPFSVSSSPSAGDNRISVLVKAVGEWTDKLKSNVSHMYGAEGERALPNQSCSKIKASIEGPYGHELPYHLTYENLILVAGGSGIAPFLAILGDMLHLKKQGKPCLPKNVIVIWAIKKSDELHLLSTADMDLICPNLSDRLNLEVCVYVTRESDPPLEEGNNSEGFTCSVSSLLRGRGMSVLVGTGNSIWSGLYIISSVIGFTVLMALLDIFYINPFNIVTWWYRGLLFVVCMLASVILFGGPVIYFWHRWEKTVLAAEEAEDAEKDNRPQQSESVHTNIMQDNFAPEYRSVSRSIHYGARPNFEEIFKSVSERWGNVDIGVIVCGPMTLQSSVAKQCRSQNLRRGSLGPVFHFNSHSFDL</sequence>
<keyword evidence="4" id="KW-0560">Oxidoreductase</keyword>
<feature type="transmembrane region" description="Helical" evidence="6">
    <location>
        <begin position="75"/>
        <end position="105"/>
    </location>
</feature>
<dbReference type="SUPFAM" id="SSF52343">
    <property type="entry name" value="Ferredoxin reductase-like, C-terminal NADP-linked domain"/>
    <property type="match status" value="1"/>
</dbReference>
<dbReference type="OMA" id="MSTECST"/>
<comment type="subcellular location">
    <subcellularLocation>
        <location evidence="1">Membrane</location>
        <topology evidence="1">Multi-pass membrane protein</topology>
    </subcellularLocation>
</comment>
<feature type="transmembrane region" description="Helical" evidence="6">
    <location>
        <begin position="31"/>
        <end position="55"/>
    </location>
</feature>
<keyword evidence="2 6" id="KW-0812">Transmembrane</keyword>
<dbReference type="PANTHER" id="PTHR11972:SF69">
    <property type="entry name" value="FERRIC REDUCTION OXIDASE 6-RELATED"/>
    <property type="match status" value="1"/>
</dbReference>
<dbReference type="Gramene" id="KCW55202">
    <property type="protein sequence ID" value="KCW55202"/>
    <property type="gene ID" value="EUGRSUZ_I01142"/>
</dbReference>
<dbReference type="Gene3D" id="3.40.50.80">
    <property type="entry name" value="Nucleotide-binding domain of ferredoxin-NADP reductase (FNR) module"/>
    <property type="match status" value="2"/>
</dbReference>
<dbReference type="InterPro" id="IPR050369">
    <property type="entry name" value="RBOH/FRE"/>
</dbReference>
<dbReference type="InterPro" id="IPR017938">
    <property type="entry name" value="Riboflavin_synthase-like_b-brl"/>
</dbReference>
<evidence type="ECO:0000256" key="4">
    <source>
        <dbReference type="ARBA" id="ARBA00023002"/>
    </source>
</evidence>
<dbReference type="OrthoDB" id="167398at2759"/>
<dbReference type="Pfam" id="PF08030">
    <property type="entry name" value="NAD_binding_6"/>
    <property type="match status" value="2"/>
</dbReference>
<dbReference type="InterPro" id="IPR013112">
    <property type="entry name" value="FAD-bd_8"/>
</dbReference>
<evidence type="ECO:0000259" key="7">
    <source>
        <dbReference type="PROSITE" id="PS51384"/>
    </source>
</evidence>
<dbReference type="Gene3D" id="2.40.30.10">
    <property type="entry name" value="Translation factors"/>
    <property type="match status" value="1"/>
</dbReference>
<dbReference type="GO" id="GO:0005886">
    <property type="term" value="C:plasma membrane"/>
    <property type="evidence" value="ECO:0000318"/>
    <property type="project" value="GO_Central"/>
</dbReference>
<name>A0A059AMG7_EUCGR</name>
<dbReference type="Pfam" id="PF08022">
    <property type="entry name" value="FAD_binding_8"/>
    <property type="match status" value="1"/>
</dbReference>
<dbReference type="PANTHER" id="PTHR11972">
    <property type="entry name" value="NADPH OXIDASE"/>
    <property type="match status" value="1"/>
</dbReference>
<dbReference type="InterPro" id="IPR039261">
    <property type="entry name" value="FNR_nucleotide-bd"/>
</dbReference>
<feature type="transmembrane region" description="Helical" evidence="6">
    <location>
        <begin position="580"/>
        <end position="601"/>
    </location>
</feature>
<organism evidence="8">
    <name type="scientific">Eucalyptus grandis</name>
    <name type="common">Flooded gum</name>
    <dbReference type="NCBI Taxonomy" id="71139"/>
    <lineage>
        <taxon>Eukaryota</taxon>
        <taxon>Viridiplantae</taxon>
        <taxon>Streptophyta</taxon>
        <taxon>Embryophyta</taxon>
        <taxon>Tracheophyta</taxon>
        <taxon>Spermatophyta</taxon>
        <taxon>Magnoliopsida</taxon>
        <taxon>eudicotyledons</taxon>
        <taxon>Gunneridae</taxon>
        <taxon>Pentapetalae</taxon>
        <taxon>rosids</taxon>
        <taxon>malvids</taxon>
        <taxon>Myrtales</taxon>
        <taxon>Myrtaceae</taxon>
        <taxon>Myrtoideae</taxon>
        <taxon>Eucalypteae</taxon>
        <taxon>Eucalyptus</taxon>
    </lineage>
</organism>
<feature type="transmembrane region" description="Helical" evidence="6">
    <location>
        <begin position="227"/>
        <end position="250"/>
    </location>
</feature>
<reference evidence="8" key="1">
    <citation type="submission" date="2013-07" db="EMBL/GenBank/DDBJ databases">
        <title>The genome of Eucalyptus grandis.</title>
        <authorList>
            <person name="Schmutz J."/>
            <person name="Hayes R."/>
            <person name="Myburg A."/>
            <person name="Tuskan G."/>
            <person name="Grattapaglia D."/>
            <person name="Rokhsar D.S."/>
        </authorList>
    </citation>
    <scope>NUCLEOTIDE SEQUENCE</scope>
    <source>
        <tissue evidence="8">Leaf extractions</tissue>
    </source>
</reference>
<keyword evidence="3 6" id="KW-1133">Transmembrane helix</keyword>
<keyword evidence="5 6" id="KW-0472">Membrane</keyword>
<dbReference type="InterPro" id="IPR013121">
    <property type="entry name" value="Fe_red_NAD-bd_6"/>
</dbReference>
<feature type="transmembrane region" description="Helical" evidence="6">
    <location>
        <begin position="265"/>
        <end position="284"/>
    </location>
</feature>